<name>A0AAD5QN50_PARTN</name>
<dbReference type="AlphaFoldDB" id="A0AAD5QN50"/>
<keyword evidence="2" id="KW-1185">Reference proteome</keyword>
<evidence type="ECO:0000313" key="1">
    <source>
        <dbReference type="EMBL" id="KAJ1355120.1"/>
    </source>
</evidence>
<proteinExistence type="predicted"/>
<dbReference type="Proteomes" id="UP001196413">
    <property type="component" value="Unassembled WGS sequence"/>
</dbReference>
<organism evidence="1 2">
    <name type="scientific">Parelaphostrongylus tenuis</name>
    <name type="common">Meningeal worm</name>
    <dbReference type="NCBI Taxonomy" id="148309"/>
    <lineage>
        <taxon>Eukaryota</taxon>
        <taxon>Metazoa</taxon>
        <taxon>Ecdysozoa</taxon>
        <taxon>Nematoda</taxon>
        <taxon>Chromadorea</taxon>
        <taxon>Rhabditida</taxon>
        <taxon>Rhabditina</taxon>
        <taxon>Rhabditomorpha</taxon>
        <taxon>Strongyloidea</taxon>
        <taxon>Metastrongylidae</taxon>
        <taxon>Parelaphostrongylus</taxon>
    </lineage>
</organism>
<comment type="caution">
    <text evidence="1">The sequence shown here is derived from an EMBL/GenBank/DDBJ whole genome shotgun (WGS) entry which is preliminary data.</text>
</comment>
<reference evidence="1" key="1">
    <citation type="submission" date="2021-06" db="EMBL/GenBank/DDBJ databases">
        <title>Parelaphostrongylus tenuis whole genome reference sequence.</title>
        <authorList>
            <person name="Garwood T.J."/>
            <person name="Larsen P.A."/>
            <person name="Fountain-Jones N.M."/>
            <person name="Garbe J.R."/>
            <person name="Macchietto M.G."/>
            <person name="Kania S.A."/>
            <person name="Gerhold R.W."/>
            <person name="Richards J.E."/>
            <person name="Wolf T.M."/>
        </authorList>
    </citation>
    <scope>NUCLEOTIDE SEQUENCE</scope>
    <source>
        <strain evidence="1">MNPRO001-30</strain>
        <tissue evidence="1">Meninges</tissue>
    </source>
</reference>
<evidence type="ECO:0000313" key="2">
    <source>
        <dbReference type="Proteomes" id="UP001196413"/>
    </source>
</evidence>
<gene>
    <name evidence="1" type="ORF">KIN20_012393</name>
</gene>
<sequence>MFSILELARHVAVGATREQADNQCLRPQEGTQEGGRNSAREAYEMAHNRPLPRYRSTLHCKVDSSKFVIPALTTVTHPQYSRDIAPSDYLL</sequence>
<protein>
    <submittedName>
        <fullName evidence="1">Uncharacterized protein</fullName>
    </submittedName>
</protein>
<dbReference type="EMBL" id="JAHQIW010002350">
    <property type="protein sequence ID" value="KAJ1355120.1"/>
    <property type="molecule type" value="Genomic_DNA"/>
</dbReference>
<accession>A0AAD5QN50</accession>